<gene>
    <name evidence="2" type="ORF">GCM10012286_75320</name>
</gene>
<evidence type="ECO:0000313" key="3">
    <source>
        <dbReference type="Proteomes" id="UP000656881"/>
    </source>
</evidence>
<protein>
    <submittedName>
        <fullName evidence="2">Uncharacterized protein</fullName>
    </submittedName>
</protein>
<feature type="compositionally biased region" description="Basic residues" evidence="1">
    <location>
        <begin position="1"/>
        <end position="16"/>
    </location>
</feature>
<reference evidence="3" key="1">
    <citation type="journal article" date="2019" name="Int. J. Syst. Evol. Microbiol.">
        <title>The Global Catalogue of Microorganisms (GCM) 10K type strain sequencing project: providing services to taxonomists for standard genome sequencing and annotation.</title>
        <authorList>
            <consortium name="The Broad Institute Genomics Platform"/>
            <consortium name="The Broad Institute Genome Sequencing Center for Infectious Disease"/>
            <person name="Wu L."/>
            <person name="Ma J."/>
        </authorList>
    </citation>
    <scope>NUCLEOTIDE SEQUENCE [LARGE SCALE GENOMIC DNA]</scope>
    <source>
        <strain evidence="3">CGMCC 4.7349</strain>
    </source>
</reference>
<dbReference type="Proteomes" id="UP000656881">
    <property type="component" value="Unassembled WGS sequence"/>
</dbReference>
<accession>A0ABQ2MTE4</accession>
<comment type="caution">
    <text evidence="2">The sequence shown here is derived from an EMBL/GenBank/DDBJ whole genome shotgun (WGS) entry which is preliminary data.</text>
</comment>
<feature type="region of interest" description="Disordered" evidence="1">
    <location>
        <begin position="1"/>
        <end position="38"/>
    </location>
</feature>
<dbReference type="RefSeq" id="WP_189177298.1">
    <property type="nucleotide sequence ID" value="NZ_BMNG01000022.1"/>
</dbReference>
<proteinExistence type="predicted"/>
<evidence type="ECO:0000313" key="2">
    <source>
        <dbReference type="EMBL" id="GGO57759.1"/>
    </source>
</evidence>
<sequence length="53" mass="6411">MRRVTVHKTVVKSTTRRARENREALEGPEGADRRARERPEVRRDVQRVWWPTE</sequence>
<keyword evidence="3" id="KW-1185">Reference proteome</keyword>
<dbReference type="EMBL" id="BMNG01000022">
    <property type="protein sequence ID" value="GGO57759.1"/>
    <property type="molecule type" value="Genomic_DNA"/>
</dbReference>
<organism evidence="2 3">
    <name type="scientific">Streptomyces lasiicapitis</name>
    <dbReference type="NCBI Taxonomy" id="1923961"/>
    <lineage>
        <taxon>Bacteria</taxon>
        <taxon>Bacillati</taxon>
        <taxon>Actinomycetota</taxon>
        <taxon>Actinomycetes</taxon>
        <taxon>Kitasatosporales</taxon>
        <taxon>Streptomycetaceae</taxon>
        <taxon>Streptomyces</taxon>
    </lineage>
</organism>
<feature type="compositionally biased region" description="Basic and acidic residues" evidence="1">
    <location>
        <begin position="17"/>
        <end position="38"/>
    </location>
</feature>
<name>A0ABQ2MTE4_9ACTN</name>
<evidence type="ECO:0000256" key="1">
    <source>
        <dbReference type="SAM" id="MobiDB-lite"/>
    </source>
</evidence>